<dbReference type="Proteomes" id="UP001458880">
    <property type="component" value="Unassembled WGS sequence"/>
</dbReference>
<evidence type="ECO:0000313" key="3">
    <source>
        <dbReference type="Proteomes" id="UP001458880"/>
    </source>
</evidence>
<accession>A0AAW1I6C6</accession>
<proteinExistence type="predicted"/>
<protein>
    <submittedName>
        <fullName evidence="2">Uncharacterized protein</fullName>
    </submittedName>
</protein>
<feature type="region of interest" description="Disordered" evidence="1">
    <location>
        <begin position="32"/>
        <end position="67"/>
    </location>
</feature>
<dbReference type="EMBL" id="JASPKY010000814">
    <property type="protein sequence ID" value="KAK9685052.1"/>
    <property type="molecule type" value="Genomic_DNA"/>
</dbReference>
<organism evidence="2 3">
    <name type="scientific">Popillia japonica</name>
    <name type="common">Japanese beetle</name>
    <dbReference type="NCBI Taxonomy" id="7064"/>
    <lineage>
        <taxon>Eukaryota</taxon>
        <taxon>Metazoa</taxon>
        <taxon>Ecdysozoa</taxon>
        <taxon>Arthropoda</taxon>
        <taxon>Hexapoda</taxon>
        <taxon>Insecta</taxon>
        <taxon>Pterygota</taxon>
        <taxon>Neoptera</taxon>
        <taxon>Endopterygota</taxon>
        <taxon>Coleoptera</taxon>
        <taxon>Polyphaga</taxon>
        <taxon>Scarabaeiformia</taxon>
        <taxon>Scarabaeidae</taxon>
        <taxon>Rutelinae</taxon>
        <taxon>Popillia</taxon>
    </lineage>
</organism>
<comment type="caution">
    <text evidence="2">The sequence shown here is derived from an EMBL/GenBank/DDBJ whole genome shotgun (WGS) entry which is preliminary data.</text>
</comment>
<keyword evidence="3" id="KW-1185">Reference proteome</keyword>
<dbReference type="AlphaFoldDB" id="A0AAW1I6C6"/>
<name>A0AAW1I6C6_POPJA</name>
<gene>
    <name evidence="2" type="ORF">QE152_g38337</name>
</gene>
<sequence>MSRGSYCLVGGQKKKRFWNKWFGRRKNKVVDDAASPTEVVDLPKESQRSRSTSELSESEEPIRRRCS</sequence>
<evidence type="ECO:0000256" key="1">
    <source>
        <dbReference type="SAM" id="MobiDB-lite"/>
    </source>
</evidence>
<reference evidence="2 3" key="1">
    <citation type="journal article" date="2024" name="BMC Genomics">
        <title>De novo assembly and annotation of Popillia japonica's genome with initial clues to its potential as an invasive pest.</title>
        <authorList>
            <person name="Cucini C."/>
            <person name="Boschi S."/>
            <person name="Funari R."/>
            <person name="Cardaioli E."/>
            <person name="Iannotti N."/>
            <person name="Marturano G."/>
            <person name="Paoli F."/>
            <person name="Bruttini M."/>
            <person name="Carapelli A."/>
            <person name="Frati F."/>
            <person name="Nardi F."/>
        </authorList>
    </citation>
    <scope>NUCLEOTIDE SEQUENCE [LARGE SCALE GENOMIC DNA]</scope>
    <source>
        <strain evidence="2">DMR45628</strain>
    </source>
</reference>
<evidence type="ECO:0000313" key="2">
    <source>
        <dbReference type="EMBL" id="KAK9685052.1"/>
    </source>
</evidence>